<dbReference type="Proteomes" id="UP000270036">
    <property type="component" value="Chromosome"/>
</dbReference>
<evidence type="ECO:0000313" key="4">
    <source>
        <dbReference type="Proteomes" id="UP000270036"/>
    </source>
</evidence>
<evidence type="ECO:0000313" key="1">
    <source>
        <dbReference type="EMBL" id="KEY19620.1"/>
    </source>
</evidence>
<dbReference type="KEGG" id="cant:NCTC13489_00655"/>
<dbReference type="InterPro" id="IPR012657">
    <property type="entry name" value="23S_rRNA-intervening_sequence"/>
</dbReference>
<dbReference type="Proteomes" id="UP000028349">
    <property type="component" value="Unassembled WGS sequence"/>
</dbReference>
<evidence type="ECO:0000313" key="3">
    <source>
        <dbReference type="Proteomes" id="UP000028349"/>
    </source>
</evidence>
<dbReference type="Gene3D" id="1.20.1440.60">
    <property type="entry name" value="23S rRNA-intervening sequence"/>
    <property type="match status" value="1"/>
</dbReference>
<dbReference type="Pfam" id="PF05635">
    <property type="entry name" value="23S_rRNA_IVP"/>
    <property type="match status" value="1"/>
</dbReference>
<dbReference type="PIRSF" id="PIRSF035652">
    <property type="entry name" value="CHP02436"/>
    <property type="match status" value="1"/>
</dbReference>
<keyword evidence="3" id="KW-1185">Reference proteome</keyword>
<dbReference type="SUPFAM" id="SSF158446">
    <property type="entry name" value="IVS-encoded protein-like"/>
    <property type="match status" value="1"/>
</dbReference>
<dbReference type="OrthoDB" id="285993at2"/>
<dbReference type="NCBIfam" id="TIGR02436">
    <property type="entry name" value="four helix bundle protein"/>
    <property type="match status" value="1"/>
</dbReference>
<organism evidence="2 4">
    <name type="scientific">Kaistella antarctica</name>
    <dbReference type="NCBI Taxonomy" id="266748"/>
    <lineage>
        <taxon>Bacteria</taxon>
        <taxon>Pseudomonadati</taxon>
        <taxon>Bacteroidota</taxon>
        <taxon>Flavobacteriia</taxon>
        <taxon>Flavobacteriales</taxon>
        <taxon>Weeksellaceae</taxon>
        <taxon>Chryseobacterium group</taxon>
        <taxon>Kaistella</taxon>
    </lineage>
</organism>
<dbReference type="PANTHER" id="PTHR38471">
    <property type="entry name" value="FOUR HELIX BUNDLE PROTEIN"/>
    <property type="match status" value="1"/>
</dbReference>
<dbReference type="RefSeq" id="WP_034720899.1">
    <property type="nucleotide sequence ID" value="NZ_FOIX01000003.1"/>
</dbReference>
<protein>
    <submittedName>
        <fullName evidence="2">Four helix bundle protein</fullName>
    </submittedName>
</protein>
<name>A0A3S4V016_9FLAO</name>
<dbReference type="InterPro" id="IPR036583">
    <property type="entry name" value="23S_rRNA_IVS_sf"/>
</dbReference>
<dbReference type="EMBL" id="LR134441">
    <property type="protein sequence ID" value="VEH96958.1"/>
    <property type="molecule type" value="Genomic_DNA"/>
</dbReference>
<dbReference type="AlphaFoldDB" id="A0A3S4V016"/>
<proteinExistence type="predicted"/>
<dbReference type="STRING" id="266748.HY04_14625"/>
<accession>A0A3S4V016</accession>
<gene>
    <name evidence="1" type="ORF">HY04_14625</name>
    <name evidence="2" type="ORF">NCTC13489_00655</name>
</gene>
<reference evidence="2 4" key="2">
    <citation type="submission" date="2018-12" db="EMBL/GenBank/DDBJ databases">
        <authorList>
            <consortium name="Pathogen Informatics"/>
        </authorList>
    </citation>
    <scope>NUCLEOTIDE SEQUENCE [LARGE SCALE GENOMIC DNA]</scope>
    <source>
        <strain evidence="2 4">NCTC13489</strain>
    </source>
</reference>
<dbReference type="PANTHER" id="PTHR38471:SF2">
    <property type="entry name" value="FOUR HELIX BUNDLE PROTEIN"/>
    <property type="match status" value="1"/>
</dbReference>
<evidence type="ECO:0000313" key="2">
    <source>
        <dbReference type="EMBL" id="VEH96958.1"/>
    </source>
</evidence>
<reference evidence="1 3" key="1">
    <citation type="submission" date="2014-07" db="EMBL/GenBank/DDBJ databases">
        <authorList>
            <person name="Pisani N.G."/>
            <person name="Newman J.D."/>
        </authorList>
    </citation>
    <scope>NUCLEOTIDE SEQUENCE [LARGE SCALE GENOMIC DNA]</scope>
    <source>
        <strain evidence="1 3">LMG 24720</strain>
    </source>
</reference>
<sequence>MKKNDLLERTFWFGINCLKFLRKLPTDPEYKLIRYQLGKSSTSLGANCEESQAGSSKADFKNKVKISLRETRESNYWLRVIKALDEKEDIELTKLLVESIELKNIFGAIVNNTKL</sequence>
<dbReference type="EMBL" id="JPEP01000002">
    <property type="protein sequence ID" value="KEY19620.1"/>
    <property type="molecule type" value="Genomic_DNA"/>
</dbReference>